<keyword evidence="2" id="KW-1133">Transmembrane helix</keyword>
<keyword evidence="2" id="KW-0472">Membrane</keyword>
<organism evidence="3 4">
    <name type="scientific">Orbilia oligospora</name>
    <name type="common">Nematode-trapping fungus</name>
    <name type="synonym">Arthrobotrys oligospora</name>
    <dbReference type="NCBI Taxonomy" id="2813651"/>
    <lineage>
        <taxon>Eukaryota</taxon>
        <taxon>Fungi</taxon>
        <taxon>Dikarya</taxon>
        <taxon>Ascomycota</taxon>
        <taxon>Pezizomycotina</taxon>
        <taxon>Orbiliomycetes</taxon>
        <taxon>Orbiliales</taxon>
        <taxon>Orbiliaceae</taxon>
        <taxon>Orbilia</taxon>
    </lineage>
</organism>
<keyword evidence="2" id="KW-0812">Transmembrane</keyword>
<accession>A0A8H2E2B4</accession>
<name>A0A8H2E2B4_ORBOL</name>
<feature type="compositionally biased region" description="Pro residues" evidence="1">
    <location>
        <begin position="54"/>
        <end position="94"/>
    </location>
</feature>
<proteinExistence type="predicted"/>
<feature type="compositionally biased region" description="Polar residues" evidence="1">
    <location>
        <begin position="111"/>
        <end position="120"/>
    </location>
</feature>
<sequence length="305" mass="33014">MLSIYVPSNHWLSSLCLNPKYERNTTAQQSAKSSSLEFVMYINRLKRQLGAPGNIPPPSGDPAGAPAPPPVQAWAPPPVGQPVPPGSQAPPVWSPPGQVVPGRPANPPASGDTTAENQLPNGVDPAVYNSMFGEPTQPLELVSDKVPSTRTNTHYSRTTKGDMAAGILVLIFLTGLATWTIIYYRRRKMRRNNAEGNVSKTEPADIEGIVPEAEGGGQFRVKTEMQEVKEPKQPEPVYGTFQTHRNGRQKSHPIYSIRNPRPNLRKPKSAPRPGTPTPPLSPALSPAKERCQPVLRGIPGNGKTT</sequence>
<evidence type="ECO:0000313" key="3">
    <source>
        <dbReference type="EMBL" id="TGJ68169.1"/>
    </source>
</evidence>
<feature type="transmembrane region" description="Helical" evidence="2">
    <location>
        <begin position="163"/>
        <end position="184"/>
    </location>
</feature>
<dbReference type="AlphaFoldDB" id="A0A8H2E2B4"/>
<feature type="region of interest" description="Disordered" evidence="1">
    <location>
        <begin position="226"/>
        <end position="305"/>
    </location>
</feature>
<protein>
    <submittedName>
        <fullName evidence="3">Uncharacterized protein</fullName>
    </submittedName>
</protein>
<evidence type="ECO:0000313" key="4">
    <source>
        <dbReference type="Proteomes" id="UP000297595"/>
    </source>
</evidence>
<reference evidence="3 4" key="1">
    <citation type="submission" date="2019-03" db="EMBL/GenBank/DDBJ databases">
        <title>Nematode-trapping fungi genome.</title>
        <authorList>
            <person name="Vidal-Diez De Ulzurrun G."/>
        </authorList>
    </citation>
    <scope>NUCLEOTIDE SEQUENCE [LARGE SCALE GENOMIC DNA]</scope>
    <source>
        <strain evidence="3 4">TWF154</strain>
    </source>
</reference>
<evidence type="ECO:0000256" key="1">
    <source>
        <dbReference type="SAM" id="MobiDB-lite"/>
    </source>
</evidence>
<dbReference type="Proteomes" id="UP000297595">
    <property type="component" value="Unassembled WGS sequence"/>
</dbReference>
<dbReference type="EMBL" id="SOZJ01000004">
    <property type="protein sequence ID" value="TGJ68169.1"/>
    <property type="molecule type" value="Genomic_DNA"/>
</dbReference>
<evidence type="ECO:0000256" key="2">
    <source>
        <dbReference type="SAM" id="Phobius"/>
    </source>
</evidence>
<gene>
    <name evidence="3" type="ORF">EYR41_007237</name>
</gene>
<feature type="region of interest" description="Disordered" evidence="1">
    <location>
        <begin position="49"/>
        <end position="120"/>
    </location>
</feature>
<comment type="caution">
    <text evidence="3">The sequence shown here is derived from an EMBL/GenBank/DDBJ whole genome shotgun (WGS) entry which is preliminary data.</text>
</comment>